<dbReference type="InterPro" id="IPR032466">
    <property type="entry name" value="Metal_Hydrolase"/>
</dbReference>
<name>A0A1M7RAK4_9ACTN</name>
<reference evidence="3 4" key="1">
    <citation type="submission" date="2016-11" db="EMBL/GenBank/DDBJ databases">
        <authorList>
            <person name="Jaros S."/>
            <person name="Januszkiewicz K."/>
            <person name="Wedrychowicz H."/>
        </authorList>
    </citation>
    <scope>NUCLEOTIDE SEQUENCE [LARGE SCALE GENOMIC DNA]</scope>
    <source>
        <strain evidence="3 4">DSM 46144</strain>
    </source>
</reference>
<keyword evidence="3" id="KW-0378">Hydrolase</keyword>
<feature type="domain" description="Amidohydrolase-related" evidence="2">
    <location>
        <begin position="137"/>
        <end position="401"/>
    </location>
</feature>
<dbReference type="EMBL" id="FRCS01000009">
    <property type="protein sequence ID" value="SHN43078.1"/>
    <property type="molecule type" value="Genomic_DNA"/>
</dbReference>
<gene>
    <name evidence="3" type="ORF">SAMN05443668_10924</name>
</gene>
<protein>
    <submittedName>
        <fullName evidence="3">Predicted metal-dependent hydrolase, TIM-barrel fold</fullName>
    </submittedName>
</protein>
<dbReference type="GO" id="GO:0005737">
    <property type="term" value="C:cytoplasm"/>
    <property type="evidence" value="ECO:0007669"/>
    <property type="project" value="TreeGrafter"/>
</dbReference>
<dbReference type="GO" id="GO:0016787">
    <property type="term" value="F:hydrolase activity"/>
    <property type="evidence" value="ECO:0007669"/>
    <property type="project" value="UniProtKB-KW"/>
</dbReference>
<dbReference type="InterPro" id="IPR032465">
    <property type="entry name" value="ACMSD"/>
</dbReference>
<keyword evidence="1" id="KW-0456">Lyase</keyword>
<dbReference type="Pfam" id="PF04909">
    <property type="entry name" value="Amidohydro_2"/>
    <property type="match status" value="1"/>
</dbReference>
<dbReference type="GO" id="GO:0019748">
    <property type="term" value="P:secondary metabolic process"/>
    <property type="evidence" value="ECO:0007669"/>
    <property type="project" value="TreeGrafter"/>
</dbReference>
<keyword evidence="4" id="KW-1185">Reference proteome</keyword>
<dbReference type="PANTHER" id="PTHR21240:SF28">
    <property type="entry name" value="ISO-OROTATE DECARBOXYLASE (EUROFUNG)"/>
    <property type="match status" value="1"/>
</dbReference>
<evidence type="ECO:0000259" key="2">
    <source>
        <dbReference type="Pfam" id="PF04909"/>
    </source>
</evidence>
<dbReference type="InterPro" id="IPR006680">
    <property type="entry name" value="Amidohydro-rel"/>
</dbReference>
<dbReference type="STRING" id="134849.SAMN05443668_10924"/>
<dbReference type="Proteomes" id="UP000184440">
    <property type="component" value="Unassembled WGS sequence"/>
</dbReference>
<sequence>MSRKLDYPVFDADNHMYETTDAFTKYLPEEYAGLVKYVQINGRTKIALRNVISEYIPNPTFNKVAPPGAQELEFRLKNPSSKTKAQPGDKEIAPPPRYIEAIPAFFNPAERLELLDELKIDRSMMWPTLASLLEERLADDPDATHAVIHALNQWMHEHWTFNFENRIFPTPVITLPIVDKAIAELEWVLERGARAVLIRPAPVPDYGGRRRSLALPEYDRFWKIVQDAGIVVGLHASDDGFTRYLNEWEGHVGEYVPFAKGRPSAFSAVVSAEHRTIKDLVTSIVTHGLATRFPDIRFMPIENGSVWVKPMIDGLRSVYDRRPDIFDEDPIEALLRSVVFNPFYEEDVVGLVETVGVDRVVFGSDYPHPEGMFDPVTFVDEIEPLKEEDKAKIMGGNLARLMGVDPTESVLAA</sequence>
<evidence type="ECO:0000256" key="1">
    <source>
        <dbReference type="ARBA" id="ARBA00023239"/>
    </source>
</evidence>
<proteinExistence type="predicted"/>
<dbReference type="PANTHER" id="PTHR21240">
    <property type="entry name" value="2-AMINO-3-CARBOXYLMUCONATE-6-SEMIALDEHYDE DECARBOXYLASE"/>
    <property type="match status" value="1"/>
</dbReference>
<accession>A0A1M7RAK4</accession>
<organism evidence="3 4">
    <name type="scientific">Cryptosporangium aurantiacum</name>
    <dbReference type="NCBI Taxonomy" id="134849"/>
    <lineage>
        <taxon>Bacteria</taxon>
        <taxon>Bacillati</taxon>
        <taxon>Actinomycetota</taxon>
        <taxon>Actinomycetes</taxon>
        <taxon>Cryptosporangiales</taxon>
        <taxon>Cryptosporangiaceae</taxon>
        <taxon>Cryptosporangium</taxon>
    </lineage>
</organism>
<dbReference type="SUPFAM" id="SSF51556">
    <property type="entry name" value="Metallo-dependent hydrolases"/>
    <property type="match status" value="1"/>
</dbReference>
<dbReference type="AlphaFoldDB" id="A0A1M7RAK4"/>
<dbReference type="Gene3D" id="3.20.20.140">
    <property type="entry name" value="Metal-dependent hydrolases"/>
    <property type="match status" value="1"/>
</dbReference>
<evidence type="ECO:0000313" key="4">
    <source>
        <dbReference type="Proteomes" id="UP000184440"/>
    </source>
</evidence>
<dbReference type="GO" id="GO:0016831">
    <property type="term" value="F:carboxy-lyase activity"/>
    <property type="evidence" value="ECO:0007669"/>
    <property type="project" value="InterPro"/>
</dbReference>
<evidence type="ECO:0000313" key="3">
    <source>
        <dbReference type="EMBL" id="SHN43078.1"/>
    </source>
</evidence>